<dbReference type="PANTHER" id="PTHR43280:SF32">
    <property type="entry name" value="TRANSCRIPTIONAL REGULATORY PROTEIN"/>
    <property type="match status" value="1"/>
</dbReference>
<feature type="domain" description="HTH araC/xylS-type" evidence="4">
    <location>
        <begin position="212"/>
        <end position="310"/>
    </location>
</feature>
<evidence type="ECO:0000313" key="5">
    <source>
        <dbReference type="EMBL" id="RAI40155.1"/>
    </source>
</evidence>
<proteinExistence type="predicted"/>
<dbReference type="InterPro" id="IPR014710">
    <property type="entry name" value="RmlC-like_jellyroll"/>
</dbReference>
<dbReference type="CDD" id="cd06999">
    <property type="entry name" value="cupin_HpaA-like_N"/>
    <property type="match status" value="1"/>
</dbReference>
<keyword evidence="1" id="KW-0805">Transcription regulation</keyword>
<keyword evidence="2" id="KW-0238">DNA-binding</keyword>
<dbReference type="Gene3D" id="2.60.120.10">
    <property type="entry name" value="Jelly Rolls"/>
    <property type="match status" value="1"/>
</dbReference>
<dbReference type="Proteomes" id="UP000248863">
    <property type="component" value="Unassembled WGS sequence"/>
</dbReference>
<dbReference type="InterPro" id="IPR009057">
    <property type="entry name" value="Homeodomain-like_sf"/>
</dbReference>
<dbReference type="SMART" id="SM00342">
    <property type="entry name" value="HTH_ARAC"/>
    <property type="match status" value="1"/>
</dbReference>
<dbReference type="GO" id="GO:0043565">
    <property type="term" value="F:sequence-specific DNA binding"/>
    <property type="evidence" value="ECO:0007669"/>
    <property type="project" value="InterPro"/>
</dbReference>
<name>A0A327KS14_9BRAD</name>
<dbReference type="InterPro" id="IPR018060">
    <property type="entry name" value="HTH_AraC"/>
</dbReference>
<dbReference type="OrthoDB" id="9814125at2"/>
<gene>
    <name evidence="5" type="ORF">CH338_07165</name>
</gene>
<dbReference type="EMBL" id="NPEU01000049">
    <property type="protein sequence ID" value="RAI40155.1"/>
    <property type="molecule type" value="Genomic_DNA"/>
</dbReference>
<dbReference type="AlphaFoldDB" id="A0A327KS14"/>
<dbReference type="Pfam" id="PF12833">
    <property type="entry name" value="HTH_18"/>
    <property type="match status" value="1"/>
</dbReference>
<dbReference type="SUPFAM" id="SSF46689">
    <property type="entry name" value="Homeodomain-like"/>
    <property type="match status" value="1"/>
</dbReference>
<evidence type="ECO:0000313" key="6">
    <source>
        <dbReference type="Proteomes" id="UP000248863"/>
    </source>
</evidence>
<evidence type="ECO:0000259" key="4">
    <source>
        <dbReference type="PROSITE" id="PS01124"/>
    </source>
</evidence>
<dbReference type="PANTHER" id="PTHR43280">
    <property type="entry name" value="ARAC-FAMILY TRANSCRIPTIONAL REGULATOR"/>
    <property type="match status" value="1"/>
</dbReference>
<dbReference type="Gene3D" id="1.10.10.60">
    <property type="entry name" value="Homeodomain-like"/>
    <property type="match status" value="1"/>
</dbReference>
<keyword evidence="6" id="KW-1185">Reference proteome</keyword>
<dbReference type="RefSeq" id="WP_111356447.1">
    <property type="nucleotide sequence ID" value="NZ_NHSK01000280.1"/>
</dbReference>
<dbReference type="SUPFAM" id="SSF51182">
    <property type="entry name" value="RmlC-like cupins"/>
    <property type="match status" value="1"/>
</dbReference>
<dbReference type="InterPro" id="IPR003313">
    <property type="entry name" value="AraC-bd"/>
</dbReference>
<reference evidence="5 6" key="1">
    <citation type="submission" date="2017-07" db="EMBL/GenBank/DDBJ databases">
        <title>Draft Genome Sequences of Select Purple Nonsulfur Bacteria.</title>
        <authorList>
            <person name="Lasarre B."/>
            <person name="Mckinlay J.B."/>
        </authorList>
    </citation>
    <scope>NUCLEOTIDE SEQUENCE [LARGE SCALE GENOMIC DNA]</scope>
    <source>
        <strain evidence="5 6">DSM 11907</strain>
    </source>
</reference>
<dbReference type="GO" id="GO:0003700">
    <property type="term" value="F:DNA-binding transcription factor activity"/>
    <property type="evidence" value="ECO:0007669"/>
    <property type="project" value="InterPro"/>
</dbReference>
<keyword evidence="3" id="KW-0804">Transcription</keyword>
<protein>
    <recommendedName>
        <fullName evidence="4">HTH araC/xylS-type domain-containing protein</fullName>
    </recommendedName>
</protein>
<dbReference type="InterPro" id="IPR047264">
    <property type="entry name" value="Cupin_HpaA-like_N"/>
</dbReference>
<evidence type="ECO:0000256" key="3">
    <source>
        <dbReference type="ARBA" id="ARBA00023163"/>
    </source>
</evidence>
<evidence type="ECO:0000256" key="2">
    <source>
        <dbReference type="ARBA" id="ARBA00023125"/>
    </source>
</evidence>
<organism evidence="5 6">
    <name type="scientific">Rhodoplanes elegans</name>
    <dbReference type="NCBI Taxonomy" id="29408"/>
    <lineage>
        <taxon>Bacteria</taxon>
        <taxon>Pseudomonadati</taxon>
        <taxon>Pseudomonadota</taxon>
        <taxon>Alphaproteobacteria</taxon>
        <taxon>Hyphomicrobiales</taxon>
        <taxon>Nitrobacteraceae</taxon>
        <taxon>Rhodoplanes</taxon>
    </lineage>
</organism>
<dbReference type="InterPro" id="IPR011051">
    <property type="entry name" value="RmlC_Cupin_sf"/>
</dbReference>
<comment type="caution">
    <text evidence="5">The sequence shown here is derived from an EMBL/GenBank/DDBJ whole genome shotgun (WGS) entry which is preliminary data.</text>
</comment>
<dbReference type="PROSITE" id="PS01124">
    <property type="entry name" value="HTH_ARAC_FAMILY_2"/>
    <property type="match status" value="1"/>
</dbReference>
<evidence type="ECO:0000256" key="1">
    <source>
        <dbReference type="ARBA" id="ARBA00023015"/>
    </source>
</evidence>
<sequence length="313" mass="34049">MTPVTAFAATAPATALPLFHLYGDPPEDQAFDFVHVETISSRSTRHAWTIRAHRHRNLFQILLIASGGGDMSHEATTRAFAAPCAILVPATVAHGFRFRPGETEGFVVTFTEDVAQGLGERSGESLARLRALAADPVVPIADAAEAARIAALFRALNEEHVWAREGYRLALRAHVALIAIAVARLAAGRERAQAHGTARSAPSLASAAPVVEALRGLVEAHFRTERQLAFYADKLAMTVDRLNDHVKRATGVTAGHLIRQRVVTEAKRQLVFTTQPIHEIGFDLVFADPSHFTRFFRKQTGMTPQAFREQGGG</sequence>
<accession>A0A327KS14</accession>
<dbReference type="Pfam" id="PF02311">
    <property type="entry name" value="AraC_binding"/>
    <property type="match status" value="1"/>
</dbReference>